<evidence type="ECO:0000313" key="1">
    <source>
        <dbReference type="EMBL" id="KAI8427021.1"/>
    </source>
</evidence>
<gene>
    <name evidence="1" type="ORF">MSG28_014664</name>
</gene>
<dbReference type="Proteomes" id="UP001064048">
    <property type="component" value="Chromosome 26"/>
</dbReference>
<organism evidence="1 2">
    <name type="scientific">Choristoneura fumiferana</name>
    <name type="common">Spruce budworm moth</name>
    <name type="synonym">Archips fumiferana</name>
    <dbReference type="NCBI Taxonomy" id="7141"/>
    <lineage>
        <taxon>Eukaryota</taxon>
        <taxon>Metazoa</taxon>
        <taxon>Ecdysozoa</taxon>
        <taxon>Arthropoda</taxon>
        <taxon>Hexapoda</taxon>
        <taxon>Insecta</taxon>
        <taxon>Pterygota</taxon>
        <taxon>Neoptera</taxon>
        <taxon>Endopterygota</taxon>
        <taxon>Lepidoptera</taxon>
        <taxon>Glossata</taxon>
        <taxon>Ditrysia</taxon>
        <taxon>Tortricoidea</taxon>
        <taxon>Tortricidae</taxon>
        <taxon>Tortricinae</taxon>
        <taxon>Choristoneura</taxon>
    </lineage>
</organism>
<accession>A0ACC0JSM6</accession>
<comment type="caution">
    <text evidence="1">The sequence shown here is derived from an EMBL/GenBank/DDBJ whole genome shotgun (WGS) entry which is preliminary data.</text>
</comment>
<sequence>MRMAELAQKTPNVRSIYTAICPHGLAMDDDCELPLNPELIHLICPHCHSQIALFDDFKKPQPAKSYPIVPLNQSQSRHSCPAQRKSINTRSASTETTNIGEYCLPTCPSKKSIEMKPQSCHSPVPPCCGSDLNVQEVEQPERRSPHISQVKVATSDDPKCPTPPLEPVPKSCCKSANAIHCAANENRTRPTCCSEMGGNAPPVSKTQMKTGAATCPMCQPPPVQCKVCMQAMAASQPPKCCPIITAGQADQSSQKQTHRGSQPIQKSHTEAQSARDSSSKGKDKQKPIMPGTVEIPEALKPISWLAGRWTTQEGQGKYPNIPEFQYHEVLDFTCIGQPMFNFSSTSTHPVKQTPMHQERGFLRIKPGTNNLAFVISQNIGLTSLEEGSVNPEKQEIVLDTVNVSRMSFAKKPFVKRLKRVLKLVDPNTLDITK</sequence>
<keyword evidence="2" id="KW-1185">Reference proteome</keyword>
<protein>
    <submittedName>
        <fullName evidence="1">Uncharacterized protein</fullName>
    </submittedName>
</protein>
<name>A0ACC0JSM6_CHOFU</name>
<proteinExistence type="predicted"/>
<reference evidence="1 2" key="1">
    <citation type="journal article" date="2022" name="Genome Biol. Evol.">
        <title>The Spruce Budworm Genome: Reconstructing the Evolutionary History of Antifreeze Proteins.</title>
        <authorList>
            <person name="Beliveau C."/>
            <person name="Gagne P."/>
            <person name="Picq S."/>
            <person name="Vernygora O."/>
            <person name="Keeling C.I."/>
            <person name="Pinkney K."/>
            <person name="Doucet D."/>
            <person name="Wen F."/>
            <person name="Johnston J.S."/>
            <person name="Maaroufi H."/>
            <person name="Boyle B."/>
            <person name="Laroche J."/>
            <person name="Dewar K."/>
            <person name="Juretic N."/>
            <person name="Blackburn G."/>
            <person name="Nisole A."/>
            <person name="Brunet B."/>
            <person name="Brandao M."/>
            <person name="Lumley L."/>
            <person name="Duan J."/>
            <person name="Quan G."/>
            <person name="Lucarotti C.J."/>
            <person name="Roe A.D."/>
            <person name="Sperling F.A.H."/>
            <person name="Levesque R.C."/>
            <person name="Cusson M."/>
        </authorList>
    </citation>
    <scope>NUCLEOTIDE SEQUENCE [LARGE SCALE GENOMIC DNA]</scope>
    <source>
        <strain evidence="1">Glfc:IPQL:Cfum</strain>
    </source>
</reference>
<evidence type="ECO:0000313" key="2">
    <source>
        <dbReference type="Proteomes" id="UP001064048"/>
    </source>
</evidence>
<dbReference type="EMBL" id="CM046126">
    <property type="protein sequence ID" value="KAI8427021.1"/>
    <property type="molecule type" value="Genomic_DNA"/>
</dbReference>